<reference evidence="2" key="1">
    <citation type="submission" date="2023-08" db="EMBL/GenBank/DDBJ databases">
        <authorList>
            <person name="Chen Y."/>
            <person name="Shah S."/>
            <person name="Dougan E. K."/>
            <person name="Thang M."/>
            <person name="Chan C."/>
        </authorList>
    </citation>
    <scope>NUCLEOTIDE SEQUENCE</scope>
</reference>
<evidence type="ECO:0000256" key="1">
    <source>
        <dbReference type="SAM" id="Coils"/>
    </source>
</evidence>
<gene>
    <name evidence="2" type="ORF">EVOR1521_LOCUS12500</name>
</gene>
<dbReference type="Gene3D" id="2.60.120.200">
    <property type="match status" value="1"/>
</dbReference>
<dbReference type="SUPFAM" id="SSF49899">
    <property type="entry name" value="Concanavalin A-like lectins/glucanases"/>
    <property type="match status" value="1"/>
</dbReference>
<keyword evidence="1" id="KW-0175">Coiled coil</keyword>
<proteinExistence type="predicted"/>
<dbReference type="EMBL" id="CAUJNA010001324">
    <property type="protein sequence ID" value="CAJ1386039.1"/>
    <property type="molecule type" value="Genomic_DNA"/>
</dbReference>
<keyword evidence="3" id="KW-1185">Reference proteome</keyword>
<comment type="caution">
    <text evidence="2">The sequence shown here is derived from an EMBL/GenBank/DDBJ whole genome shotgun (WGS) entry which is preliminary data.</text>
</comment>
<dbReference type="InterPro" id="IPR013320">
    <property type="entry name" value="ConA-like_dom_sf"/>
</dbReference>
<organism evidence="2 3">
    <name type="scientific">Effrenium voratum</name>
    <dbReference type="NCBI Taxonomy" id="2562239"/>
    <lineage>
        <taxon>Eukaryota</taxon>
        <taxon>Sar</taxon>
        <taxon>Alveolata</taxon>
        <taxon>Dinophyceae</taxon>
        <taxon>Suessiales</taxon>
        <taxon>Symbiodiniaceae</taxon>
        <taxon>Effrenium</taxon>
    </lineage>
</organism>
<dbReference type="AlphaFoldDB" id="A0AA36MZ69"/>
<dbReference type="Proteomes" id="UP001178507">
    <property type="component" value="Unassembled WGS sequence"/>
</dbReference>
<evidence type="ECO:0000313" key="2">
    <source>
        <dbReference type="EMBL" id="CAJ1386039.1"/>
    </source>
</evidence>
<name>A0AA36MZ69_9DINO</name>
<accession>A0AA36MZ69</accession>
<evidence type="ECO:0000313" key="3">
    <source>
        <dbReference type="Proteomes" id="UP001178507"/>
    </source>
</evidence>
<evidence type="ECO:0008006" key="4">
    <source>
        <dbReference type="Google" id="ProtNLM"/>
    </source>
</evidence>
<feature type="coiled-coil region" evidence="1">
    <location>
        <begin position="73"/>
        <end position="112"/>
    </location>
</feature>
<protein>
    <recommendedName>
        <fullName evidence="4">Ubiquitin-like domain-containing protein</fullName>
    </recommendedName>
</protein>
<sequence length="466" mass="51246">MELQDCLGRLQHTDLSELQGALADLSVSQREMLSMACGLVETSEAPPPPPPVDRAANHSFFSDLAAQTTDLLAKRFEERLNGAAAQIRRAYAQALQKEKDAFQRQLTELTAHFATAKGEADVGPKDTKVGSFEEASRLQQQVSALLEQPRPRLDGEEVAYCQATALVLKELLKDADRLREYGQRRLAALSLDFRPKGLTGKEYPVTVHPAVDTVMEVKRRLRGGHGLESCVVKLCTTGDGLVELCDAQPMMDYNLAQELTVIFVDSLVASPLVRLGFEDPNDLSFESVSGRAGSLEEPGEVEWVNTLGKKGVNIKNRGCIVLPEPIQLREEWTISVWTLAPIDVNDHTYRDLVDSMRSQQLIAVILARGKLGNYNSNSFIEGFNVRDLTPGWHHICVVGHGRVTTYYVDGRSVGCKRCKARGEIGVVGNSRGCREAWGYMAEFQIFGVAASDDQVANLFRAGGSEV</sequence>